<evidence type="ECO:0000313" key="3">
    <source>
        <dbReference type="Proteomes" id="UP000199675"/>
    </source>
</evidence>
<keyword evidence="3" id="KW-1185">Reference proteome</keyword>
<proteinExistence type="predicted"/>
<dbReference type="InterPro" id="IPR010982">
    <property type="entry name" value="Lambda_DNA-bd_dom_sf"/>
</dbReference>
<sequence length="259" mass="30100">MAQTTAIVDALKKALKEHGLTYQQVAEALDLSEASVKRLFAERQFSLKRLDQICAVMGLEISDLVRGLEPEPRINQLAVEQERQLVSDISLLLVAICTLNRWTFQQMLEHYTLSETEVIQRLATLDRMGLIELLPGNRIKPLITHDFHWQKNGPIQDFFESHVQTDFFNCRFNRPGELRLFLNGMLSPRSNEVMQQKLRRLALDFRHCHQEDLSLPLDQRFGMSLMMAIRPWEVSVFQQYRKSGDNKLYPGHGITRPIR</sequence>
<dbReference type="EMBL" id="FNNE01000002">
    <property type="protein sequence ID" value="SDW34589.1"/>
    <property type="molecule type" value="Genomic_DNA"/>
</dbReference>
<dbReference type="Proteomes" id="UP000199675">
    <property type="component" value="Unassembled WGS sequence"/>
</dbReference>
<dbReference type="AlphaFoldDB" id="A0A1H2SU81"/>
<dbReference type="CDD" id="cd00093">
    <property type="entry name" value="HTH_XRE"/>
    <property type="match status" value="1"/>
</dbReference>
<dbReference type="Gene3D" id="1.10.260.40">
    <property type="entry name" value="lambda repressor-like DNA-binding domains"/>
    <property type="match status" value="1"/>
</dbReference>
<dbReference type="PROSITE" id="PS50943">
    <property type="entry name" value="HTH_CROC1"/>
    <property type="match status" value="1"/>
</dbReference>
<dbReference type="GO" id="GO:0003677">
    <property type="term" value="F:DNA binding"/>
    <property type="evidence" value="ECO:0007669"/>
    <property type="project" value="UniProtKB-KW"/>
</dbReference>
<keyword evidence="2" id="KW-0238">DNA-binding</keyword>
<name>A0A1H2SU81_9GAMM</name>
<protein>
    <submittedName>
        <fullName evidence="2">Cro/C1-type HTH DNA-binding domain-containing protein</fullName>
    </submittedName>
</protein>
<dbReference type="SMART" id="SM00530">
    <property type="entry name" value="HTH_XRE"/>
    <property type="match status" value="1"/>
</dbReference>
<reference evidence="2 3" key="1">
    <citation type="submission" date="2016-10" db="EMBL/GenBank/DDBJ databases">
        <authorList>
            <person name="de Groot N.N."/>
        </authorList>
    </citation>
    <scope>NUCLEOTIDE SEQUENCE [LARGE SCALE GENOMIC DNA]</scope>
    <source>
        <strain evidence="2 3">CGMCC 1.7059</strain>
    </source>
</reference>
<dbReference type="STRING" id="488533.SAMN04487960_102222"/>
<gene>
    <name evidence="2" type="ORF">SAMN04487960_102222</name>
</gene>
<dbReference type="RefSeq" id="WP_091811583.1">
    <property type="nucleotide sequence ID" value="NZ_FNNE01000002.1"/>
</dbReference>
<dbReference type="InterPro" id="IPR001387">
    <property type="entry name" value="Cro/C1-type_HTH"/>
</dbReference>
<dbReference type="Pfam" id="PF13443">
    <property type="entry name" value="HTH_26"/>
    <property type="match status" value="1"/>
</dbReference>
<dbReference type="OrthoDB" id="5298444at2"/>
<dbReference type="SUPFAM" id="SSF47413">
    <property type="entry name" value="lambda repressor-like DNA-binding domains"/>
    <property type="match status" value="1"/>
</dbReference>
<evidence type="ECO:0000313" key="2">
    <source>
        <dbReference type="EMBL" id="SDW34589.1"/>
    </source>
</evidence>
<organism evidence="2 3">
    <name type="scientific">Marinobacter mobilis</name>
    <dbReference type="NCBI Taxonomy" id="488533"/>
    <lineage>
        <taxon>Bacteria</taxon>
        <taxon>Pseudomonadati</taxon>
        <taxon>Pseudomonadota</taxon>
        <taxon>Gammaproteobacteria</taxon>
        <taxon>Pseudomonadales</taxon>
        <taxon>Marinobacteraceae</taxon>
        <taxon>Marinobacter</taxon>
    </lineage>
</organism>
<accession>A0A1H2SU81</accession>
<feature type="domain" description="HTH cro/C1-type" evidence="1">
    <location>
        <begin position="11"/>
        <end position="64"/>
    </location>
</feature>
<evidence type="ECO:0000259" key="1">
    <source>
        <dbReference type="PROSITE" id="PS50943"/>
    </source>
</evidence>